<comment type="caution">
    <text evidence="1">The sequence shown here is derived from an EMBL/GenBank/DDBJ whole genome shotgun (WGS) entry which is preliminary data.</text>
</comment>
<proteinExistence type="predicted"/>
<sequence>MLNFSRRCRFGGGLMRRLVAVVEVRTVGWAATMCDRELCDVPT</sequence>
<gene>
    <name evidence="1" type="ORF">RSSM_06438</name>
</gene>
<dbReference type="AlphaFoldDB" id="M5TSH7"/>
<protein>
    <submittedName>
        <fullName evidence="1">Uncharacterized protein</fullName>
    </submittedName>
</protein>
<dbReference type="PATRIC" id="fig|1263870.3.peg.6821"/>
<evidence type="ECO:0000313" key="1">
    <source>
        <dbReference type="EMBL" id="EMI52147.1"/>
    </source>
</evidence>
<name>M5TSH7_9BACT</name>
<evidence type="ECO:0000313" key="2">
    <source>
        <dbReference type="Proteomes" id="UP000011885"/>
    </source>
</evidence>
<reference evidence="1 2" key="1">
    <citation type="journal article" date="2013" name="Mar. Genomics">
        <title>Expression of sulfatases in Rhodopirellula baltica and the diversity of sulfatases in the genus Rhodopirellula.</title>
        <authorList>
            <person name="Wegner C.E."/>
            <person name="Richter-Heitmann T."/>
            <person name="Klindworth A."/>
            <person name="Klockow C."/>
            <person name="Richter M."/>
            <person name="Achstetter T."/>
            <person name="Glockner F.O."/>
            <person name="Harder J."/>
        </authorList>
    </citation>
    <scope>NUCLEOTIDE SEQUENCE [LARGE SCALE GENOMIC DNA]</scope>
    <source>
        <strain evidence="1 2">SM41</strain>
    </source>
</reference>
<keyword evidence="2" id="KW-1185">Reference proteome</keyword>
<dbReference type="EMBL" id="ANOH01000446">
    <property type="protein sequence ID" value="EMI52147.1"/>
    <property type="molecule type" value="Genomic_DNA"/>
</dbReference>
<organism evidence="1 2">
    <name type="scientific">Rhodopirellula sallentina SM41</name>
    <dbReference type="NCBI Taxonomy" id="1263870"/>
    <lineage>
        <taxon>Bacteria</taxon>
        <taxon>Pseudomonadati</taxon>
        <taxon>Planctomycetota</taxon>
        <taxon>Planctomycetia</taxon>
        <taxon>Pirellulales</taxon>
        <taxon>Pirellulaceae</taxon>
        <taxon>Rhodopirellula</taxon>
    </lineage>
</organism>
<dbReference type="Proteomes" id="UP000011885">
    <property type="component" value="Unassembled WGS sequence"/>
</dbReference>
<accession>M5TSH7</accession>